<dbReference type="SUPFAM" id="SSF63867">
    <property type="entry name" value="MoeA C-terminal domain-like"/>
    <property type="match status" value="1"/>
</dbReference>
<dbReference type="InterPro" id="IPR036688">
    <property type="entry name" value="MoeA_C_domain_IV_sf"/>
</dbReference>
<dbReference type="InterPro" id="IPR038987">
    <property type="entry name" value="MoeA-like"/>
</dbReference>
<dbReference type="Gene3D" id="3.90.105.10">
    <property type="entry name" value="Molybdopterin biosynthesis moea protein, domain 2"/>
    <property type="match status" value="1"/>
</dbReference>
<comment type="catalytic activity">
    <reaction evidence="13">
        <text>molybdopterin + ATP + H(+) = adenylyl-molybdopterin + diphosphate</text>
        <dbReference type="Rhea" id="RHEA:31331"/>
        <dbReference type="ChEBI" id="CHEBI:15378"/>
        <dbReference type="ChEBI" id="CHEBI:30616"/>
        <dbReference type="ChEBI" id="CHEBI:33019"/>
        <dbReference type="ChEBI" id="CHEBI:58698"/>
        <dbReference type="ChEBI" id="CHEBI:62727"/>
    </reaction>
</comment>
<dbReference type="InterPro" id="IPR005111">
    <property type="entry name" value="MoeA_C_domain_IV"/>
</dbReference>
<keyword evidence="12" id="KW-0511">Multifunctional enzyme</keyword>
<dbReference type="CDD" id="cd00887">
    <property type="entry name" value="MoeA"/>
    <property type="match status" value="1"/>
</dbReference>
<dbReference type="FunFam" id="3.40.980.10:FF:000002">
    <property type="entry name" value="Molybdopterin molybdenumtransferase"/>
    <property type="match status" value="1"/>
</dbReference>
<evidence type="ECO:0000313" key="16">
    <source>
        <dbReference type="RefSeq" id="XP_014485463.1"/>
    </source>
</evidence>
<dbReference type="GO" id="GO:0030425">
    <property type="term" value="C:dendrite"/>
    <property type="evidence" value="ECO:0007669"/>
    <property type="project" value="TreeGrafter"/>
</dbReference>
<sequence length="623" mass="67837">MAEITFAILTVSDTCAKGEKVDTSGPALKELISDTSTKVGNILKGNVICTAIVPDDKDTIMKYLISRSDKYKANVILTTGGTGFSKRDVTPEATKKVINKEAPGMFTAMLIAGLEKTSMAMLSRAVCGIRNKTLIINLPGSRNAVEECLTALAPVIPHAVDLITDRKALIAETHKVMEHTESSLLSQHAGPSTVTLYKNVAQRHRQSPFPMISVEEAMELIRKNVPKAETEVVNTKDAYGRILAKDVYSFYDLPPFRASIKDGYAVLASDGKGRRKVLCGVTAGSEPFSTLLKAGTCVRVNTGAPVPEGATAVVQVEDTNLISENSDKTEEEEIEIMTEPAVGQDIRPIGCDIEKESLVLNAYTNIGPTEIGLLAACGVKEVTVTKLPSIGVLSTGNELQEIGQRLEPACVYDSNRITLITLLKENDFTALDFGISVDEEMVLISKMQHALQKVDVLVTTGSVSMGDRDLLKPILQEYFKATIHFGRVNMKPGKPTTFATCTFNNRRKYILCLPGNPVSAVVTARLFLLTLLNEMIDNLWKPIIVKAKLTSSYKLDPRPEYARAILEWNNEDLPLAYSTGNQISSKLLSCKGANALLMLPGRTEKKRKLNEGEIVPAMLIGFT</sequence>
<comment type="function">
    <text evidence="13">Catalyzes two steps in the biosynthesis of the molybdenum cofactor. In the first step, molybdopterin is adenylated. Subsequently, molybdate is inserted into adenylated molybdopterin and AMP is released.</text>
</comment>
<comment type="cofactor">
    <cofactor evidence="1 13">
        <name>Mg(2+)</name>
        <dbReference type="ChEBI" id="CHEBI:18420"/>
    </cofactor>
</comment>
<comment type="similarity">
    <text evidence="13">Belongs to the MoeA family.</text>
</comment>
<keyword evidence="5 13" id="KW-0500">Molybdenum</keyword>
<protein>
    <submittedName>
        <fullName evidence="16">Gephyrin</fullName>
    </submittedName>
</protein>
<dbReference type="SMART" id="SM00852">
    <property type="entry name" value="MoCF_biosynth"/>
    <property type="match status" value="2"/>
</dbReference>
<name>A0A6P3Y558_DINQU</name>
<dbReference type="InterPro" id="IPR001453">
    <property type="entry name" value="MoaB/Mog_dom"/>
</dbReference>
<proteinExistence type="inferred from homology"/>
<dbReference type="GO" id="GO:0046872">
    <property type="term" value="F:metal ion binding"/>
    <property type="evidence" value="ECO:0007669"/>
    <property type="project" value="UniProtKB-UniRule"/>
</dbReference>
<dbReference type="GO" id="GO:0005829">
    <property type="term" value="C:cytosol"/>
    <property type="evidence" value="ECO:0007669"/>
    <property type="project" value="TreeGrafter"/>
</dbReference>
<evidence type="ECO:0000259" key="14">
    <source>
        <dbReference type="SMART" id="SM00852"/>
    </source>
</evidence>
<dbReference type="FunFam" id="3.40.980.10:FF:000001">
    <property type="entry name" value="Molybdopterin molybdenumtransferase"/>
    <property type="match status" value="1"/>
</dbReference>
<evidence type="ECO:0000256" key="13">
    <source>
        <dbReference type="RuleBase" id="RU365090"/>
    </source>
</evidence>
<evidence type="ECO:0000313" key="15">
    <source>
        <dbReference type="Proteomes" id="UP000515204"/>
    </source>
</evidence>
<keyword evidence="10 13" id="KW-0460">Magnesium</keyword>
<feature type="domain" description="MoaB/Mog" evidence="14">
    <location>
        <begin position="7"/>
        <end position="159"/>
    </location>
</feature>
<evidence type="ECO:0000256" key="4">
    <source>
        <dbReference type="ARBA" id="ARBA00008339"/>
    </source>
</evidence>
<dbReference type="GO" id="GO:0006777">
    <property type="term" value="P:Mo-molybdopterin cofactor biosynthetic process"/>
    <property type="evidence" value="ECO:0007669"/>
    <property type="project" value="UniProtKB-UniRule"/>
</dbReference>
<dbReference type="Pfam" id="PF00994">
    <property type="entry name" value="MoCF_biosynth"/>
    <property type="match status" value="2"/>
</dbReference>
<comment type="catalytic activity">
    <reaction evidence="13">
        <text>adenylyl-molybdopterin + molybdate = Mo-molybdopterin + AMP + H(+)</text>
        <dbReference type="Rhea" id="RHEA:35047"/>
        <dbReference type="ChEBI" id="CHEBI:15378"/>
        <dbReference type="ChEBI" id="CHEBI:36264"/>
        <dbReference type="ChEBI" id="CHEBI:62727"/>
        <dbReference type="ChEBI" id="CHEBI:71302"/>
        <dbReference type="ChEBI" id="CHEBI:456215"/>
    </reaction>
</comment>
<evidence type="ECO:0000256" key="8">
    <source>
        <dbReference type="ARBA" id="ARBA00022741"/>
    </source>
</evidence>
<dbReference type="GO" id="GO:0072579">
    <property type="term" value="P:glycine receptor clustering"/>
    <property type="evidence" value="ECO:0007669"/>
    <property type="project" value="TreeGrafter"/>
</dbReference>
<comment type="similarity">
    <text evidence="3">In the N-terminal section; belongs to the MoaB/Mog family.</text>
</comment>
<dbReference type="Gene3D" id="3.40.980.10">
    <property type="entry name" value="MoaB/Mog-like domain"/>
    <property type="match status" value="2"/>
</dbReference>
<dbReference type="CTD" id="30973"/>
<dbReference type="GO" id="GO:0007529">
    <property type="term" value="P:establishment of synaptic specificity at neuromuscular junction"/>
    <property type="evidence" value="ECO:0007669"/>
    <property type="project" value="TreeGrafter"/>
</dbReference>
<dbReference type="Gene3D" id="2.40.340.10">
    <property type="entry name" value="MoeA, C-terminal, domain IV"/>
    <property type="match status" value="1"/>
</dbReference>
<dbReference type="InterPro" id="IPR005110">
    <property type="entry name" value="MoeA_linker/N"/>
</dbReference>
<dbReference type="PANTHER" id="PTHR10192:SF5">
    <property type="entry name" value="GEPHYRIN"/>
    <property type="match status" value="1"/>
</dbReference>
<evidence type="ECO:0000256" key="10">
    <source>
        <dbReference type="ARBA" id="ARBA00022842"/>
    </source>
</evidence>
<dbReference type="SUPFAM" id="SSF63882">
    <property type="entry name" value="MoeA N-terminal region -like"/>
    <property type="match status" value="1"/>
</dbReference>
<evidence type="ECO:0000256" key="6">
    <source>
        <dbReference type="ARBA" id="ARBA00022679"/>
    </source>
</evidence>
<dbReference type="GO" id="GO:0097112">
    <property type="term" value="P:gamma-aminobutyric acid receptor clustering"/>
    <property type="evidence" value="ECO:0007669"/>
    <property type="project" value="TreeGrafter"/>
</dbReference>
<dbReference type="InterPro" id="IPR008284">
    <property type="entry name" value="MoCF_biosynth_CS"/>
</dbReference>
<comment type="pathway">
    <text evidence="2 13">Cofactor biosynthesis; molybdopterin biosynthesis.</text>
</comment>
<evidence type="ECO:0000256" key="5">
    <source>
        <dbReference type="ARBA" id="ARBA00022505"/>
    </source>
</evidence>
<dbReference type="Gene3D" id="2.170.190.11">
    <property type="entry name" value="Molybdopterin biosynthesis moea protein, domain 3"/>
    <property type="match status" value="1"/>
</dbReference>
<evidence type="ECO:0000256" key="3">
    <source>
        <dbReference type="ARBA" id="ARBA00007589"/>
    </source>
</evidence>
<dbReference type="PANTHER" id="PTHR10192">
    <property type="entry name" value="MOLYBDOPTERIN BIOSYNTHESIS PROTEIN"/>
    <property type="match status" value="1"/>
</dbReference>
<feature type="domain" description="MoaB/Mog" evidence="14">
    <location>
        <begin position="391"/>
        <end position="534"/>
    </location>
</feature>
<evidence type="ECO:0000256" key="12">
    <source>
        <dbReference type="ARBA" id="ARBA00023268"/>
    </source>
</evidence>
<dbReference type="OrthoDB" id="4349954at2759"/>
<evidence type="ECO:0000256" key="1">
    <source>
        <dbReference type="ARBA" id="ARBA00001946"/>
    </source>
</evidence>
<gene>
    <name evidence="16" type="primary">LOC106749977</name>
</gene>
<dbReference type="AlphaFoldDB" id="A0A6P3Y558"/>
<dbReference type="GO" id="GO:0099634">
    <property type="term" value="C:postsynaptic specialization membrane"/>
    <property type="evidence" value="ECO:0007669"/>
    <property type="project" value="GOC"/>
</dbReference>
<evidence type="ECO:0000256" key="7">
    <source>
        <dbReference type="ARBA" id="ARBA00022723"/>
    </source>
</evidence>
<keyword evidence="7 13" id="KW-0479">Metal-binding</keyword>
<dbReference type="GO" id="GO:0098970">
    <property type="term" value="P:postsynaptic neurotransmitter receptor diffusion trapping"/>
    <property type="evidence" value="ECO:0007669"/>
    <property type="project" value="TreeGrafter"/>
</dbReference>
<evidence type="ECO:0000256" key="9">
    <source>
        <dbReference type="ARBA" id="ARBA00022840"/>
    </source>
</evidence>
<dbReference type="GO" id="GO:0061598">
    <property type="term" value="F:molybdopterin adenylyltransferase activity"/>
    <property type="evidence" value="ECO:0007669"/>
    <property type="project" value="UniProtKB-UniRule"/>
</dbReference>
<evidence type="ECO:0000256" key="11">
    <source>
        <dbReference type="ARBA" id="ARBA00023150"/>
    </source>
</evidence>
<keyword evidence="6 13" id="KW-0808">Transferase</keyword>
<dbReference type="SUPFAM" id="SSF53218">
    <property type="entry name" value="Molybdenum cofactor biosynthesis proteins"/>
    <property type="match status" value="2"/>
</dbReference>
<evidence type="ECO:0000256" key="2">
    <source>
        <dbReference type="ARBA" id="ARBA00005046"/>
    </source>
</evidence>
<dbReference type="InterPro" id="IPR036425">
    <property type="entry name" value="MoaB/Mog-like_dom_sf"/>
</dbReference>
<dbReference type="FunFam" id="2.170.190.11:FF:000001">
    <property type="entry name" value="Molybdopterin molybdenumtransferase"/>
    <property type="match status" value="1"/>
</dbReference>
<keyword evidence="11 13" id="KW-0501">Molybdenum cofactor biosynthesis</keyword>
<accession>A0A6P3Y558</accession>
<dbReference type="KEGG" id="dqu:106749977"/>
<keyword evidence="9" id="KW-0067">ATP-binding</keyword>
<dbReference type="GO" id="GO:0005524">
    <property type="term" value="F:ATP binding"/>
    <property type="evidence" value="ECO:0007669"/>
    <property type="project" value="UniProtKB-UniRule"/>
</dbReference>
<dbReference type="RefSeq" id="XP_014485463.1">
    <property type="nucleotide sequence ID" value="XM_014629977.1"/>
</dbReference>
<dbReference type="NCBIfam" id="TIGR00177">
    <property type="entry name" value="molyb_syn"/>
    <property type="match status" value="1"/>
</dbReference>
<dbReference type="InterPro" id="IPR036135">
    <property type="entry name" value="MoeA_linker/N_sf"/>
</dbReference>
<dbReference type="CDD" id="cd00886">
    <property type="entry name" value="MogA_MoaB"/>
    <property type="match status" value="1"/>
</dbReference>
<dbReference type="UniPathway" id="UPA00344"/>
<dbReference type="GO" id="GO:0061599">
    <property type="term" value="F:molybdopterin molybdotransferase activity"/>
    <property type="evidence" value="ECO:0007669"/>
    <property type="project" value="UniProtKB-UniRule"/>
</dbReference>
<dbReference type="GeneID" id="106749977"/>
<dbReference type="PROSITE" id="PS01078">
    <property type="entry name" value="MOCF_BIOSYNTHESIS_1"/>
    <property type="match status" value="1"/>
</dbReference>
<dbReference type="Pfam" id="PF03454">
    <property type="entry name" value="MoeA_C"/>
    <property type="match status" value="1"/>
</dbReference>
<keyword evidence="8" id="KW-0547">Nucleotide-binding</keyword>
<reference evidence="16" key="1">
    <citation type="submission" date="2025-08" db="UniProtKB">
        <authorList>
            <consortium name="RefSeq"/>
        </authorList>
    </citation>
    <scope>IDENTIFICATION</scope>
</reference>
<dbReference type="PROSITE" id="PS01079">
    <property type="entry name" value="MOCF_BIOSYNTHESIS_2"/>
    <property type="match status" value="1"/>
</dbReference>
<comment type="similarity">
    <text evidence="4">In the C-terminal section; belongs to the MoeA family.</text>
</comment>
<dbReference type="Pfam" id="PF03453">
    <property type="entry name" value="MoeA_N"/>
    <property type="match status" value="1"/>
</dbReference>
<keyword evidence="15" id="KW-1185">Reference proteome</keyword>
<organism evidence="15 16">
    <name type="scientific">Dinoponera quadriceps</name>
    <name type="common">South American ant</name>
    <dbReference type="NCBI Taxonomy" id="609295"/>
    <lineage>
        <taxon>Eukaryota</taxon>
        <taxon>Metazoa</taxon>
        <taxon>Ecdysozoa</taxon>
        <taxon>Arthropoda</taxon>
        <taxon>Hexapoda</taxon>
        <taxon>Insecta</taxon>
        <taxon>Pterygota</taxon>
        <taxon>Neoptera</taxon>
        <taxon>Endopterygota</taxon>
        <taxon>Hymenoptera</taxon>
        <taxon>Apocrita</taxon>
        <taxon>Aculeata</taxon>
        <taxon>Formicoidea</taxon>
        <taxon>Formicidae</taxon>
        <taxon>Ponerinae</taxon>
        <taxon>Ponerini</taxon>
        <taxon>Dinoponera</taxon>
    </lineage>
</organism>
<dbReference type="Proteomes" id="UP000515204">
    <property type="component" value="Unplaced"/>
</dbReference>